<dbReference type="GO" id="GO:0005975">
    <property type="term" value="P:carbohydrate metabolic process"/>
    <property type="evidence" value="ECO:0007669"/>
    <property type="project" value="UniProtKB-ARBA"/>
</dbReference>
<dbReference type="EMBL" id="BLKZ01000002">
    <property type="protein sequence ID" value="GFG93789.1"/>
    <property type="molecule type" value="Genomic_DNA"/>
</dbReference>
<dbReference type="InterPro" id="IPR016195">
    <property type="entry name" value="Pol/histidinol_Pase-like"/>
</dbReference>
<dbReference type="Proteomes" id="UP000465360">
    <property type="component" value="Unassembled WGS sequence"/>
</dbReference>
<dbReference type="SUPFAM" id="SSF49373">
    <property type="entry name" value="Invasin/intimin cell-adhesion fragments"/>
    <property type="match status" value="1"/>
</dbReference>
<accession>A0A7I9YYH4</accession>
<dbReference type="RefSeq" id="WP_163719465.1">
    <property type="nucleotide sequence ID" value="NZ_BLKZ01000002.1"/>
</dbReference>
<dbReference type="Gene3D" id="3.20.20.140">
    <property type="entry name" value="Metal-dependent hydrolases"/>
    <property type="match status" value="1"/>
</dbReference>
<evidence type="ECO:0000313" key="2">
    <source>
        <dbReference type="Proteomes" id="UP000465360"/>
    </source>
</evidence>
<organism evidence="1 2">
    <name type="scientific">Mycobacterium bourgelatii</name>
    <dbReference type="NCBI Taxonomy" id="1273442"/>
    <lineage>
        <taxon>Bacteria</taxon>
        <taxon>Bacillati</taxon>
        <taxon>Actinomycetota</taxon>
        <taxon>Actinomycetes</taxon>
        <taxon>Mycobacteriales</taxon>
        <taxon>Mycobacteriaceae</taxon>
        <taxon>Mycobacterium</taxon>
    </lineage>
</organism>
<protein>
    <submittedName>
        <fullName evidence="1">DUF3604 domain-containing protein</fullName>
    </submittedName>
</protein>
<gene>
    <name evidence="1" type="ORF">MBOU_58310</name>
</gene>
<sequence>MSAEVTLRPLSLPRPPASNDCSVAEVRDKITAELDALPFLGSLACSHAELVAGSLAEVVFTYTVGSSGIADSGWLKLCFRYYSDWDLQTFEPGGRDYATARVLQRSLVGGASEAGAATVQKLAVRYDVKGGERPFQKSLLVHVVDGYLRPGDVLEIRLGDRRFGGPGTRVQTFVEDEFEVHLFVDPLGTSRMAHAAVNKIAIVPGQPQRVVVHGPRVVRGDASTVRLRTHLQDQWGNVCTDVAATMSAHTDGVPVASTTTPAAGWAQAELTVPAGAGRVDVIAKTDATVIGRGSTLIDVLDELPSPRAYFGDLHVHSNDTVGTQNTDWNLRYGRDIGALDVLGYTANDFQITDEAWVDVVTACREISQDGAFVCFPGVEWCGNAGVGGDHNVVFLGEDTTLARSLEWRQGMASTSPTPQNWPITQLYAAYEKDPESYLLIPHVGGRRAILDWHHPDLERLIEVHSAWGSSPWFLEDALARGLRFGASAASDEHRGRPGGGSPGANIFGGYGGLTGVLAPALTSAEVGRGLRARHTWATTGARAVALLRSGDHWMGDEILSNAEDLTASYALYGTAGWEEVTAYDTTGPVWRRDLHAEAGLSRQLVRIRWGGARHRDRYRWATWVGRLSIAGTGVEDMTPWAAAHPEQCLELHGAEAEWRTTTYGSDIGLVVRLADLSRARFEIEARVLEDDLTTGVRLTGADLIADGHRDVDVGGLNLRIRLERIAEPAALPSTVKGDLRLHLPLSESAMYLRARQFDGHQVWTSPLFVCRDTGER</sequence>
<dbReference type="AlphaFoldDB" id="A0A7I9YYH4"/>
<reference evidence="1 2" key="1">
    <citation type="journal article" date="2019" name="Emerg. Microbes Infect.">
        <title>Comprehensive subspecies identification of 175 nontuberculous mycobacteria species based on 7547 genomic profiles.</title>
        <authorList>
            <person name="Matsumoto Y."/>
            <person name="Kinjo T."/>
            <person name="Motooka D."/>
            <person name="Nabeya D."/>
            <person name="Jung N."/>
            <person name="Uechi K."/>
            <person name="Horii T."/>
            <person name="Iida T."/>
            <person name="Fujita J."/>
            <person name="Nakamura S."/>
        </authorList>
    </citation>
    <scope>NUCLEOTIDE SEQUENCE [LARGE SCALE GENOMIC DNA]</scope>
    <source>
        <strain evidence="1 2">JCM 30725</strain>
    </source>
</reference>
<proteinExistence type="predicted"/>
<comment type="caution">
    <text evidence="1">The sequence shown here is derived from an EMBL/GenBank/DDBJ whole genome shotgun (WGS) entry which is preliminary data.</text>
</comment>
<keyword evidence="2" id="KW-1185">Reference proteome</keyword>
<dbReference type="InterPro" id="IPR013783">
    <property type="entry name" value="Ig-like_fold"/>
</dbReference>
<dbReference type="InterPro" id="IPR008964">
    <property type="entry name" value="Invasin/intimin_cell_adhesion"/>
</dbReference>
<dbReference type="SUPFAM" id="SSF89550">
    <property type="entry name" value="PHP domain-like"/>
    <property type="match status" value="1"/>
</dbReference>
<dbReference type="Gene3D" id="2.60.40.10">
    <property type="entry name" value="Immunoglobulins"/>
    <property type="match status" value="1"/>
</dbReference>
<name>A0A7I9YYH4_MYCBU</name>
<evidence type="ECO:0000313" key="1">
    <source>
        <dbReference type="EMBL" id="GFG93789.1"/>
    </source>
</evidence>